<keyword evidence="2 7" id="KW-0328">Glycosyltransferase</keyword>
<reference evidence="7 8" key="1">
    <citation type="submission" date="2020-05" db="EMBL/GenBank/DDBJ databases">
        <title>Actinomadura verrucosospora NRRL-B18236 (PFL_A860) Genome sequencing and assembly.</title>
        <authorList>
            <person name="Samborskyy M."/>
        </authorList>
    </citation>
    <scope>NUCLEOTIDE SEQUENCE [LARGE SCALE GENOMIC DNA]</scope>
    <source>
        <strain evidence="7 8">NRRL:B18236</strain>
    </source>
</reference>
<dbReference type="PANTHER" id="PTHR48050">
    <property type="entry name" value="STEROL 3-BETA-GLUCOSYLTRANSFERASE"/>
    <property type="match status" value="1"/>
</dbReference>
<dbReference type="SUPFAM" id="SSF53756">
    <property type="entry name" value="UDP-Glycosyltransferase/glycogen phosphorylase"/>
    <property type="match status" value="1"/>
</dbReference>
<dbReference type="EC" id="2.4.1.-" evidence="7"/>
<sequence length="389" mass="40865">MRVLCTTQPGAGHLLPMIDVLRELARRGHQVLVASAGPLRPLCARFGLDFAAVGPDFQVGEEARLVPALAKARQEGDRDFAYTRRVLVEMLAHAALPDLARVVERWRPHVIVRDPVEFAGLAVAEAAGLPHVAGRDNRFLSPAAWRAELGGSLDALGREAGAGGLGVDALHRHLTLAPALPSFVTATDDLPEPREFGRHVGPTHRFLRPRTPSPAGRGGDAARPPAGPAGAVLITFGTVYTEEADVMAAVRAATPHLAREVVLASAGPHAGDDRWLDFDAVLPRCAAVVTVGGFGTTMAALRHGVPLVIVPAGADHETNGRRCAALGAGRMVPRKALTASTLRAAVTEVTDDPAYSAAARGLAKEWAGLPDRDWGARQVEAVAAGRAIQ</sequence>
<proteinExistence type="inferred from homology"/>
<dbReference type="InterPro" id="IPR002213">
    <property type="entry name" value="UDP_glucos_trans"/>
</dbReference>
<evidence type="ECO:0000256" key="1">
    <source>
        <dbReference type="ARBA" id="ARBA00006962"/>
    </source>
</evidence>
<feature type="region of interest" description="Disordered" evidence="4">
    <location>
        <begin position="194"/>
        <end position="226"/>
    </location>
</feature>
<dbReference type="InterPro" id="IPR048284">
    <property type="entry name" value="EryCIII-like_N"/>
</dbReference>
<keyword evidence="3 7" id="KW-0808">Transferase</keyword>
<evidence type="ECO:0000313" key="7">
    <source>
        <dbReference type="EMBL" id="QKG18665.1"/>
    </source>
</evidence>
<name>A0A7D3ZZ99_ACTVE</name>
<dbReference type="AlphaFoldDB" id="A0A7D3ZZ99"/>
<gene>
    <name evidence="7" type="ORF">ACTIVE_0299</name>
</gene>
<keyword evidence="8" id="KW-1185">Reference proteome</keyword>
<dbReference type="EMBL" id="CP053892">
    <property type="protein sequence ID" value="QKG18665.1"/>
    <property type="molecule type" value="Genomic_DNA"/>
</dbReference>
<evidence type="ECO:0000313" key="8">
    <source>
        <dbReference type="Proteomes" id="UP000501240"/>
    </source>
</evidence>
<dbReference type="CDD" id="cd03784">
    <property type="entry name" value="GT1_Gtf-like"/>
    <property type="match status" value="1"/>
</dbReference>
<evidence type="ECO:0000256" key="3">
    <source>
        <dbReference type="ARBA" id="ARBA00022679"/>
    </source>
</evidence>
<dbReference type="Proteomes" id="UP000501240">
    <property type="component" value="Chromosome"/>
</dbReference>
<evidence type="ECO:0000259" key="6">
    <source>
        <dbReference type="Pfam" id="PF21036"/>
    </source>
</evidence>
<feature type="domain" description="Erythromycin biosynthesis protein CIII-like N-terminal" evidence="6">
    <location>
        <begin position="27"/>
        <end position="132"/>
    </location>
</feature>
<feature type="domain" description="Erythromycin biosynthesis protein CIII-like C-terminal" evidence="5">
    <location>
        <begin position="275"/>
        <end position="370"/>
    </location>
</feature>
<dbReference type="InterPro" id="IPR050426">
    <property type="entry name" value="Glycosyltransferase_28"/>
</dbReference>
<dbReference type="Pfam" id="PF21036">
    <property type="entry name" value="EryCIII-like_N"/>
    <property type="match status" value="1"/>
</dbReference>
<protein>
    <submittedName>
        <fullName evidence="7">Glycosyltransferase, family 1</fullName>
        <ecNumber evidence="7">2.4.1.-</ecNumber>
    </submittedName>
</protein>
<evidence type="ECO:0000256" key="4">
    <source>
        <dbReference type="SAM" id="MobiDB-lite"/>
    </source>
</evidence>
<accession>A0A7D3ZZ99</accession>
<dbReference type="InterPro" id="IPR010610">
    <property type="entry name" value="EryCIII-like_C"/>
</dbReference>
<dbReference type="Gene3D" id="3.40.50.2000">
    <property type="entry name" value="Glycogen Phosphorylase B"/>
    <property type="match status" value="2"/>
</dbReference>
<dbReference type="GO" id="GO:0008194">
    <property type="term" value="F:UDP-glycosyltransferase activity"/>
    <property type="evidence" value="ECO:0007669"/>
    <property type="project" value="InterPro"/>
</dbReference>
<dbReference type="Pfam" id="PF06722">
    <property type="entry name" value="EryCIII-like_C"/>
    <property type="match status" value="1"/>
</dbReference>
<dbReference type="GO" id="GO:0016758">
    <property type="term" value="F:hexosyltransferase activity"/>
    <property type="evidence" value="ECO:0007669"/>
    <property type="project" value="UniProtKB-ARBA"/>
</dbReference>
<comment type="similarity">
    <text evidence="1">Belongs to the glycosyltransferase 28 family.</text>
</comment>
<evidence type="ECO:0000256" key="2">
    <source>
        <dbReference type="ARBA" id="ARBA00022676"/>
    </source>
</evidence>
<evidence type="ECO:0000259" key="5">
    <source>
        <dbReference type="Pfam" id="PF06722"/>
    </source>
</evidence>
<organism evidence="7 8">
    <name type="scientific">Actinomadura verrucosospora</name>
    <dbReference type="NCBI Taxonomy" id="46165"/>
    <lineage>
        <taxon>Bacteria</taxon>
        <taxon>Bacillati</taxon>
        <taxon>Actinomycetota</taxon>
        <taxon>Actinomycetes</taxon>
        <taxon>Streptosporangiales</taxon>
        <taxon>Thermomonosporaceae</taxon>
        <taxon>Actinomadura</taxon>
    </lineage>
</organism>
<dbReference type="GO" id="GO:0017000">
    <property type="term" value="P:antibiotic biosynthetic process"/>
    <property type="evidence" value="ECO:0007669"/>
    <property type="project" value="UniProtKB-ARBA"/>
</dbReference>
<dbReference type="RefSeq" id="WP_173092052.1">
    <property type="nucleotide sequence ID" value="NZ_CP053892.1"/>
</dbReference>
<dbReference type="PANTHER" id="PTHR48050:SF13">
    <property type="entry name" value="STEROL 3-BETA-GLUCOSYLTRANSFERASE UGT80A2"/>
    <property type="match status" value="1"/>
</dbReference>